<dbReference type="EMBL" id="LAZR01000614">
    <property type="protein sequence ID" value="KKN62766.1"/>
    <property type="molecule type" value="Genomic_DNA"/>
</dbReference>
<sequence>MNPSTHGYKYSVLILNYNKIALARQRMAEAISYLVPRKDTEIILIDNGSIGSEISEMFVHNAQEYPNLRAYRVMENNGFGSGFNHAAKIAEGEVLILYSNDVVMLGDFLGGEVGQRIYEHCKAGGLACHRKVDWNSGWNSFANIVVTYGEGYWLALTQKTWRAIKGFDTRYYPFDYEDIDLAREVELLSEKNAGIAPLNIVQDFPTLPIKHLGAGTIGYSTARREQTIKMRAVFAEKWGLPNVPEKP</sequence>
<gene>
    <name evidence="2" type="ORF">LCGC14_0508850</name>
</gene>
<dbReference type="AlphaFoldDB" id="A0A0F9UNM1"/>
<evidence type="ECO:0000313" key="2">
    <source>
        <dbReference type="EMBL" id="KKN62766.1"/>
    </source>
</evidence>
<dbReference type="InterPro" id="IPR029044">
    <property type="entry name" value="Nucleotide-diphossugar_trans"/>
</dbReference>
<comment type="caution">
    <text evidence="2">The sequence shown here is derived from an EMBL/GenBank/DDBJ whole genome shotgun (WGS) entry which is preliminary data.</text>
</comment>
<organism evidence="2">
    <name type="scientific">marine sediment metagenome</name>
    <dbReference type="NCBI Taxonomy" id="412755"/>
    <lineage>
        <taxon>unclassified sequences</taxon>
        <taxon>metagenomes</taxon>
        <taxon>ecological metagenomes</taxon>
    </lineage>
</organism>
<dbReference type="Gene3D" id="3.90.550.10">
    <property type="entry name" value="Spore Coat Polysaccharide Biosynthesis Protein SpsA, Chain A"/>
    <property type="match status" value="1"/>
</dbReference>
<dbReference type="SUPFAM" id="SSF53448">
    <property type="entry name" value="Nucleotide-diphospho-sugar transferases"/>
    <property type="match status" value="1"/>
</dbReference>
<proteinExistence type="predicted"/>
<feature type="domain" description="Glycosyltransferase 2-like" evidence="1">
    <location>
        <begin position="11"/>
        <end position="110"/>
    </location>
</feature>
<dbReference type="Pfam" id="PF00535">
    <property type="entry name" value="Glycos_transf_2"/>
    <property type="match status" value="1"/>
</dbReference>
<reference evidence="2" key="1">
    <citation type="journal article" date="2015" name="Nature">
        <title>Complex archaea that bridge the gap between prokaryotes and eukaryotes.</title>
        <authorList>
            <person name="Spang A."/>
            <person name="Saw J.H."/>
            <person name="Jorgensen S.L."/>
            <person name="Zaremba-Niedzwiedzka K."/>
            <person name="Martijn J."/>
            <person name="Lind A.E."/>
            <person name="van Eijk R."/>
            <person name="Schleper C."/>
            <person name="Guy L."/>
            <person name="Ettema T.J."/>
        </authorList>
    </citation>
    <scope>NUCLEOTIDE SEQUENCE</scope>
</reference>
<name>A0A0F9UNM1_9ZZZZ</name>
<accession>A0A0F9UNM1</accession>
<dbReference type="InterPro" id="IPR001173">
    <property type="entry name" value="Glyco_trans_2-like"/>
</dbReference>
<evidence type="ECO:0000259" key="1">
    <source>
        <dbReference type="Pfam" id="PF00535"/>
    </source>
</evidence>
<protein>
    <recommendedName>
        <fullName evidence="1">Glycosyltransferase 2-like domain-containing protein</fullName>
    </recommendedName>
</protein>